<dbReference type="AlphaFoldDB" id="A0A2Y9C7S8"/>
<proteinExistence type="predicted"/>
<dbReference type="EMBL" id="UETC01000005">
    <property type="protein sequence ID" value="SSA46643.1"/>
    <property type="molecule type" value="Genomic_DNA"/>
</dbReference>
<accession>A0A2Y9C7S8</accession>
<reference evidence="2 4" key="1">
    <citation type="submission" date="2016-10" db="EMBL/GenBank/DDBJ databases">
        <authorList>
            <person name="Cai Z."/>
        </authorList>
    </citation>
    <scope>NUCLEOTIDE SEQUENCE [LARGE SCALE GENOMIC DNA]</scope>
    <source>
        <strain evidence="2 4">DSM 25227</strain>
    </source>
</reference>
<protein>
    <submittedName>
        <fullName evidence="2">Uncharacterized protein</fullName>
    </submittedName>
</protein>
<reference evidence="1 3" key="2">
    <citation type="submission" date="2018-03" db="EMBL/GenBank/DDBJ databases">
        <title>Genomic Encyclopedia of Archaeal and Bacterial Type Strains, Phase II (KMG-II): from individual species to whole genera.</title>
        <authorList>
            <person name="Goeker M."/>
        </authorList>
    </citation>
    <scope>NUCLEOTIDE SEQUENCE [LARGE SCALE GENOMIC DNA]</scope>
    <source>
        <strain evidence="1 3">DSM 25227</strain>
    </source>
</reference>
<keyword evidence="3" id="KW-1185">Reference proteome</keyword>
<dbReference type="RefSeq" id="WP_146204852.1">
    <property type="nucleotide sequence ID" value="NZ_QGDJ01000005.1"/>
</dbReference>
<dbReference type="EMBL" id="QGDJ01000005">
    <property type="protein sequence ID" value="PWJ18118.1"/>
    <property type="molecule type" value="Genomic_DNA"/>
</dbReference>
<evidence type="ECO:0000313" key="3">
    <source>
        <dbReference type="Proteomes" id="UP000245839"/>
    </source>
</evidence>
<sequence>MKRRVVVWPSESLRAGVKRREFVSEYFDGDRLVTKRNVFFETTSEGAGASLPTADWALLSVLFNAMLYKRDIFIKAPISRQLVHNLDEFQRAFNMWAPQLTVVDIRADQELDIVPKHSTNEAVMTFSGGVDASFAAYRQIFKKPGYRHRDLKVAILAHGFDFSLGKQEPFDVARAAAEQMLEGTGVEVAVVRTNVRTIMKNWELAHGLALAACLHLFSQRYQHGLIAGDEPYTNLQFPWGSTPLTNHLLSNSNFSIETDGSAYTRTTKVMHLSSWKAAVNNVRVCWEGPKTGRNCGKCEKCIRTILNFRACGLSLPSAFPCDVTDEQISLIKVRNNIQRDYLEDILRVARERYGDVRWVQLLNDVIVKYNARVG</sequence>
<dbReference type="OrthoDB" id="5413327at2"/>
<evidence type="ECO:0000313" key="1">
    <source>
        <dbReference type="EMBL" id="PWJ18118.1"/>
    </source>
</evidence>
<evidence type="ECO:0000313" key="2">
    <source>
        <dbReference type="EMBL" id="SSA46643.1"/>
    </source>
</evidence>
<gene>
    <name evidence="1" type="ORF">BCF38_105106</name>
    <name evidence="2" type="ORF">SAMN05421539_105106</name>
</gene>
<dbReference type="Proteomes" id="UP000245839">
    <property type="component" value="Unassembled WGS sequence"/>
</dbReference>
<name>A0A2Y9C7S8_9RHOB</name>
<organism evidence="2 4">
    <name type="scientific">Jannaschia seohaensis</name>
    <dbReference type="NCBI Taxonomy" id="475081"/>
    <lineage>
        <taxon>Bacteria</taxon>
        <taxon>Pseudomonadati</taxon>
        <taxon>Pseudomonadota</taxon>
        <taxon>Alphaproteobacteria</taxon>
        <taxon>Rhodobacterales</taxon>
        <taxon>Roseobacteraceae</taxon>
        <taxon>Jannaschia</taxon>
    </lineage>
</organism>
<dbReference type="Proteomes" id="UP000251571">
    <property type="component" value="Unassembled WGS sequence"/>
</dbReference>
<evidence type="ECO:0000313" key="4">
    <source>
        <dbReference type="Proteomes" id="UP000251571"/>
    </source>
</evidence>